<sequence length="86" mass="9357">MQQGGLGSTKLSSHCINVIKIGGGDNSKFNVGNKIVIHPTMKIMMNNIHNILHMVTNMDGRLKLVETLLNKIMNTKGVDAANINKS</sequence>
<organism evidence="1 2">
    <name type="scientific">Dipteronia dyeriana</name>
    <dbReference type="NCBI Taxonomy" id="168575"/>
    <lineage>
        <taxon>Eukaryota</taxon>
        <taxon>Viridiplantae</taxon>
        <taxon>Streptophyta</taxon>
        <taxon>Embryophyta</taxon>
        <taxon>Tracheophyta</taxon>
        <taxon>Spermatophyta</taxon>
        <taxon>Magnoliopsida</taxon>
        <taxon>eudicotyledons</taxon>
        <taxon>Gunneridae</taxon>
        <taxon>Pentapetalae</taxon>
        <taxon>rosids</taxon>
        <taxon>malvids</taxon>
        <taxon>Sapindales</taxon>
        <taxon>Sapindaceae</taxon>
        <taxon>Hippocastanoideae</taxon>
        <taxon>Acereae</taxon>
        <taxon>Dipteronia</taxon>
    </lineage>
</organism>
<gene>
    <name evidence="1" type="ORF">Ddye_029851</name>
</gene>
<dbReference type="Proteomes" id="UP001280121">
    <property type="component" value="Unassembled WGS sequence"/>
</dbReference>
<dbReference type="EMBL" id="JANJYI010000009">
    <property type="protein sequence ID" value="KAK2635059.1"/>
    <property type="molecule type" value="Genomic_DNA"/>
</dbReference>
<evidence type="ECO:0000313" key="1">
    <source>
        <dbReference type="EMBL" id="KAK2635059.1"/>
    </source>
</evidence>
<protein>
    <submittedName>
        <fullName evidence="1">Uncharacterized protein</fullName>
    </submittedName>
</protein>
<evidence type="ECO:0000313" key="2">
    <source>
        <dbReference type="Proteomes" id="UP001280121"/>
    </source>
</evidence>
<comment type="caution">
    <text evidence="1">The sequence shown here is derived from an EMBL/GenBank/DDBJ whole genome shotgun (WGS) entry which is preliminary data.</text>
</comment>
<reference evidence="1" key="1">
    <citation type="journal article" date="2023" name="Plant J.">
        <title>Genome sequences and population genomics provide insights into the demographic history, inbreeding, and mutation load of two 'living fossil' tree species of Dipteronia.</title>
        <authorList>
            <person name="Feng Y."/>
            <person name="Comes H.P."/>
            <person name="Chen J."/>
            <person name="Zhu S."/>
            <person name="Lu R."/>
            <person name="Zhang X."/>
            <person name="Li P."/>
            <person name="Qiu J."/>
            <person name="Olsen K.M."/>
            <person name="Qiu Y."/>
        </authorList>
    </citation>
    <scope>NUCLEOTIDE SEQUENCE</scope>
    <source>
        <strain evidence="1">KIB01</strain>
    </source>
</reference>
<dbReference type="AlphaFoldDB" id="A0AAD9TGA2"/>
<proteinExistence type="predicted"/>
<name>A0AAD9TGA2_9ROSI</name>
<keyword evidence="2" id="KW-1185">Reference proteome</keyword>
<accession>A0AAD9TGA2</accession>